<evidence type="ECO:0000313" key="2">
    <source>
        <dbReference type="EMBL" id="KAH3699268.1"/>
    </source>
</evidence>
<comment type="caution">
    <text evidence="2">The sequence shown here is derived from an EMBL/GenBank/DDBJ whole genome shotgun (WGS) entry which is preliminary data.</text>
</comment>
<name>A0A9D3YJB2_DREPO</name>
<feature type="coiled-coil region" evidence="1">
    <location>
        <begin position="13"/>
        <end position="70"/>
    </location>
</feature>
<proteinExistence type="predicted"/>
<evidence type="ECO:0000313" key="3">
    <source>
        <dbReference type="Proteomes" id="UP000828390"/>
    </source>
</evidence>
<reference evidence="2" key="2">
    <citation type="submission" date="2020-11" db="EMBL/GenBank/DDBJ databases">
        <authorList>
            <person name="McCartney M.A."/>
            <person name="Auch B."/>
            <person name="Kono T."/>
            <person name="Mallez S."/>
            <person name="Becker A."/>
            <person name="Gohl D.M."/>
            <person name="Silverstein K.A.T."/>
            <person name="Koren S."/>
            <person name="Bechman K.B."/>
            <person name="Herman A."/>
            <person name="Abrahante J.E."/>
            <person name="Garbe J."/>
        </authorList>
    </citation>
    <scope>NUCLEOTIDE SEQUENCE</scope>
    <source>
        <strain evidence="2">Duluth1</strain>
        <tissue evidence="2">Whole animal</tissue>
    </source>
</reference>
<keyword evidence="3" id="KW-1185">Reference proteome</keyword>
<protein>
    <submittedName>
        <fullName evidence="2">Uncharacterized protein</fullName>
    </submittedName>
</protein>
<accession>A0A9D3YJB2</accession>
<keyword evidence="1" id="KW-0175">Coiled coil</keyword>
<organism evidence="2 3">
    <name type="scientific">Dreissena polymorpha</name>
    <name type="common">Zebra mussel</name>
    <name type="synonym">Mytilus polymorpha</name>
    <dbReference type="NCBI Taxonomy" id="45954"/>
    <lineage>
        <taxon>Eukaryota</taxon>
        <taxon>Metazoa</taxon>
        <taxon>Spiralia</taxon>
        <taxon>Lophotrochozoa</taxon>
        <taxon>Mollusca</taxon>
        <taxon>Bivalvia</taxon>
        <taxon>Autobranchia</taxon>
        <taxon>Heteroconchia</taxon>
        <taxon>Euheterodonta</taxon>
        <taxon>Imparidentia</taxon>
        <taxon>Neoheterodontei</taxon>
        <taxon>Myida</taxon>
        <taxon>Dreissenoidea</taxon>
        <taxon>Dreissenidae</taxon>
        <taxon>Dreissena</taxon>
    </lineage>
</organism>
<evidence type="ECO:0000256" key="1">
    <source>
        <dbReference type="SAM" id="Coils"/>
    </source>
</evidence>
<reference evidence="2" key="1">
    <citation type="journal article" date="2019" name="bioRxiv">
        <title>The Genome of the Zebra Mussel, Dreissena polymorpha: A Resource for Invasive Species Research.</title>
        <authorList>
            <person name="McCartney M.A."/>
            <person name="Auch B."/>
            <person name="Kono T."/>
            <person name="Mallez S."/>
            <person name="Zhang Y."/>
            <person name="Obille A."/>
            <person name="Becker A."/>
            <person name="Abrahante J.E."/>
            <person name="Garbe J."/>
            <person name="Badalamenti J.P."/>
            <person name="Herman A."/>
            <person name="Mangelson H."/>
            <person name="Liachko I."/>
            <person name="Sullivan S."/>
            <person name="Sone E.D."/>
            <person name="Koren S."/>
            <person name="Silverstein K.A.T."/>
            <person name="Beckman K.B."/>
            <person name="Gohl D.M."/>
        </authorList>
    </citation>
    <scope>NUCLEOTIDE SEQUENCE</scope>
    <source>
        <strain evidence="2">Duluth1</strain>
        <tissue evidence="2">Whole animal</tissue>
    </source>
</reference>
<dbReference type="AlphaFoldDB" id="A0A9D3YJB2"/>
<dbReference type="EMBL" id="JAIWYP010000015">
    <property type="protein sequence ID" value="KAH3699268.1"/>
    <property type="molecule type" value="Genomic_DNA"/>
</dbReference>
<gene>
    <name evidence="2" type="ORF">DPMN_074224</name>
</gene>
<dbReference type="Proteomes" id="UP000828390">
    <property type="component" value="Unassembled WGS sequence"/>
</dbReference>
<sequence>MRDQVALQRERLALKKERALINLQIEREKALNQTYTEKEVTELNILKEKLKIEKCNARKAQLKVQMLEEKCTQSVVMTIYDFNNNVTNQ</sequence>